<dbReference type="Gene3D" id="2.70.70.10">
    <property type="entry name" value="Glucose Permease (Domain IIA)"/>
    <property type="match status" value="1"/>
</dbReference>
<dbReference type="Pfam" id="PF01551">
    <property type="entry name" value="Peptidase_M23"/>
    <property type="match status" value="1"/>
</dbReference>
<dbReference type="Gene3D" id="6.10.250.3150">
    <property type="match status" value="1"/>
</dbReference>
<protein>
    <submittedName>
        <fullName evidence="4">Peptidoglycan DD-metalloendopeptidase family protein</fullName>
    </submittedName>
</protein>
<dbReference type="InterPro" id="IPR016047">
    <property type="entry name" value="M23ase_b-sheet_dom"/>
</dbReference>
<dbReference type="PANTHER" id="PTHR21666">
    <property type="entry name" value="PEPTIDASE-RELATED"/>
    <property type="match status" value="1"/>
</dbReference>
<dbReference type="OrthoDB" id="9784703at2"/>
<name>A0A557R3E6_9RHOO</name>
<evidence type="ECO:0000313" key="4">
    <source>
        <dbReference type="EMBL" id="TVO59687.1"/>
    </source>
</evidence>
<keyword evidence="1" id="KW-0175">Coiled coil</keyword>
<accession>A0A557R3E6</accession>
<dbReference type="FunFam" id="2.70.70.10:FF:000003">
    <property type="entry name" value="Murein hydrolase activator EnvC"/>
    <property type="match status" value="1"/>
</dbReference>
<sequence length="455" mass="49760">MSSTPICVRSAATIWRMKTPSRRQPQRSQGRAKPRPEDVTLFAATCGRPSAALALMLALAVFPAWVAAEDASGRIASSRSDLDAIKARLRSAQAEVADTETTHAEAAKALKQADVAVSRILRRVRELVRERKRADAAVLKVEAALRETEAQVVTGRAALASWLRRYYQHGGEPGVAYLLSAREPNQLARDAFYLEQIGREKQAIVTRLREAMALQHQQQTEAEARRAEVVRLEAVQRREMADLKKERARRGQIVATLSKELKAQKQVVADLQRDEARLRALMVELEKARARPRPPPPVAIPSSPGEPVVGASRESADSSTRGKAFSALRGQLKPPLRGAIIGRFGADRASGGTTWKGVFIRANSGEEVHAVADGEVVFSDWLRGFGNLIIIDHGQGYLTVYGNNDALFKSNGVRVSAGEVLAAAGDSGGNPEPGLYFEIRHQGRPVDPMEWIRLN</sequence>
<evidence type="ECO:0000256" key="2">
    <source>
        <dbReference type="SAM" id="MobiDB-lite"/>
    </source>
</evidence>
<dbReference type="InterPro" id="IPR050570">
    <property type="entry name" value="Cell_wall_metabolism_enzyme"/>
</dbReference>
<dbReference type="PANTHER" id="PTHR21666:SF270">
    <property type="entry name" value="MUREIN HYDROLASE ACTIVATOR ENVC"/>
    <property type="match status" value="1"/>
</dbReference>
<evidence type="ECO:0000256" key="1">
    <source>
        <dbReference type="SAM" id="Coils"/>
    </source>
</evidence>
<feature type="region of interest" description="Disordered" evidence="2">
    <location>
        <begin position="288"/>
        <end position="320"/>
    </location>
</feature>
<comment type="caution">
    <text evidence="4">The sequence shown here is derived from an EMBL/GenBank/DDBJ whole genome shotgun (WGS) entry which is preliminary data.</text>
</comment>
<feature type="coiled-coil region" evidence="1">
    <location>
        <begin position="75"/>
        <end position="102"/>
    </location>
</feature>
<proteinExistence type="predicted"/>
<reference evidence="4 5" key="1">
    <citation type="submission" date="2019-07" db="EMBL/GenBank/DDBJ databases">
        <title>The pathways for chlorine oxyanion respiration interact through the shared metabolite chlorate.</title>
        <authorList>
            <person name="Barnum T.P."/>
            <person name="Cheng Y."/>
            <person name="Hill K.A."/>
            <person name="Lucas L.N."/>
            <person name="Carlson H.K."/>
            <person name="Coates J.D."/>
        </authorList>
    </citation>
    <scope>NUCLEOTIDE SEQUENCE [LARGE SCALE GENOMIC DNA]</scope>
    <source>
        <strain evidence="4 5">SFB-3</strain>
    </source>
</reference>
<dbReference type="Proteomes" id="UP000319502">
    <property type="component" value="Unassembled WGS sequence"/>
</dbReference>
<feature type="domain" description="M23ase beta-sheet core" evidence="3">
    <location>
        <begin position="354"/>
        <end position="448"/>
    </location>
</feature>
<organism evidence="4 5">
    <name type="scientific">Denitromonas halophila</name>
    <dbReference type="NCBI Taxonomy" id="1629404"/>
    <lineage>
        <taxon>Bacteria</taxon>
        <taxon>Pseudomonadati</taxon>
        <taxon>Pseudomonadota</taxon>
        <taxon>Betaproteobacteria</taxon>
        <taxon>Rhodocyclales</taxon>
        <taxon>Zoogloeaceae</taxon>
        <taxon>Denitromonas</taxon>
    </lineage>
</organism>
<dbReference type="GO" id="GO:0004222">
    <property type="term" value="F:metalloendopeptidase activity"/>
    <property type="evidence" value="ECO:0007669"/>
    <property type="project" value="TreeGrafter"/>
</dbReference>
<evidence type="ECO:0000259" key="3">
    <source>
        <dbReference type="Pfam" id="PF01551"/>
    </source>
</evidence>
<dbReference type="InterPro" id="IPR011055">
    <property type="entry name" value="Dup_hybrid_motif"/>
</dbReference>
<feature type="region of interest" description="Disordered" evidence="2">
    <location>
        <begin position="17"/>
        <end position="36"/>
    </location>
</feature>
<gene>
    <name evidence="4" type="ORF">FHP91_00235</name>
</gene>
<dbReference type="EMBL" id="VMNK01000001">
    <property type="protein sequence ID" value="TVO59687.1"/>
    <property type="molecule type" value="Genomic_DNA"/>
</dbReference>
<feature type="compositionally biased region" description="Basic residues" evidence="2">
    <location>
        <begin position="19"/>
        <end position="33"/>
    </location>
</feature>
<dbReference type="SUPFAM" id="SSF51261">
    <property type="entry name" value="Duplicated hybrid motif"/>
    <property type="match status" value="1"/>
</dbReference>
<dbReference type="CDD" id="cd12797">
    <property type="entry name" value="M23_peptidase"/>
    <property type="match status" value="1"/>
</dbReference>
<dbReference type="AlphaFoldDB" id="A0A557R3E6"/>
<evidence type="ECO:0000313" key="5">
    <source>
        <dbReference type="Proteomes" id="UP000319502"/>
    </source>
</evidence>
<keyword evidence="5" id="KW-1185">Reference proteome</keyword>